<dbReference type="EMBL" id="WJEC01006767">
    <property type="protein sequence ID" value="KAF7471589.1"/>
    <property type="molecule type" value="Genomic_DNA"/>
</dbReference>
<accession>A0A834Q5T5</accession>
<evidence type="ECO:0000313" key="3">
    <source>
        <dbReference type="Proteomes" id="UP000662637"/>
    </source>
</evidence>
<feature type="region of interest" description="Disordered" evidence="1">
    <location>
        <begin position="1"/>
        <end position="50"/>
    </location>
</feature>
<evidence type="ECO:0000256" key="1">
    <source>
        <dbReference type="SAM" id="MobiDB-lite"/>
    </source>
</evidence>
<organism evidence="2 3">
    <name type="scientific">Marmota monax</name>
    <name type="common">Woodchuck</name>
    <dbReference type="NCBI Taxonomy" id="9995"/>
    <lineage>
        <taxon>Eukaryota</taxon>
        <taxon>Metazoa</taxon>
        <taxon>Chordata</taxon>
        <taxon>Craniata</taxon>
        <taxon>Vertebrata</taxon>
        <taxon>Euteleostomi</taxon>
        <taxon>Mammalia</taxon>
        <taxon>Eutheria</taxon>
        <taxon>Euarchontoglires</taxon>
        <taxon>Glires</taxon>
        <taxon>Rodentia</taxon>
        <taxon>Sciuromorpha</taxon>
        <taxon>Sciuridae</taxon>
        <taxon>Xerinae</taxon>
        <taxon>Marmotini</taxon>
        <taxon>Marmota</taxon>
    </lineage>
</organism>
<proteinExistence type="predicted"/>
<dbReference type="Proteomes" id="UP000662637">
    <property type="component" value="Unassembled WGS sequence"/>
</dbReference>
<feature type="region of interest" description="Disordered" evidence="1">
    <location>
        <begin position="71"/>
        <end position="90"/>
    </location>
</feature>
<protein>
    <submittedName>
        <fullName evidence="2">Uncharacterized protein</fullName>
    </submittedName>
</protein>
<reference evidence="2" key="1">
    <citation type="submission" date="2020-08" db="EMBL/GenBank/DDBJ databases">
        <authorList>
            <person name="Shumante A."/>
            <person name="Zimin A.V."/>
            <person name="Puiu D."/>
            <person name="Salzberg S.L."/>
        </authorList>
    </citation>
    <scope>NUCLEOTIDE SEQUENCE</scope>
    <source>
        <strain evidence="2">WC2-LM</strain>
        <tissue evidence="2">Liver</tissue>
    </source>
</reference>
<evidence type="ECO:0000313" key="2">
    <source>
        <dbReference type="EMBL" id="KAF7471589.1"/>
    </source>
</evidence>
<gene>
    <name evidence="2" type="ORF">GHT09_017325</name>
</gene>
<sequence>MNQRSRCAKEKAKASLWLGSPTSTHAEVGVPLQRGPEGGPLGGNQAHEDSARFRGSVPRCQHGLVIESATVSGKKLKEEPEPAAAWSAGGCAQRRAAQSWEEVEQKEPSSRTMCQSPACHLPVPTTAQQGLGISI</sequence>
<name>A0A834Q5T5_MARMO</name>
<dbReference type="AlphaFoldDB" id="A0A834Q5T5"/>
<comment type="caution">
    <text evidence="2">The sequence shown here is derived from an EMBL/GenBank/DDBJ whole genome shotgun (WGS) entry which is preliminary data.</text>
</comment>